<evidence type="ECO:0000256" key="10">
    <source>
        <dbReference type="SAM" id="MobiDB-lite"/>
    </source>
</evidence>
<reference evidence="12" key="2">
    <citation type="submission" date="2025-09" db="UniProtKB">
        <authorList>
            <consortium name="Ensembl"/>
        </authorList>
    </citation>
    <scope>IDENTIFICATION</scope>
</reference>
<keyword evidence="3" id="KW-0677">Repeat</keyword>
<evidence type="ECO:0000256" key="1">
    <source>
        <dbReference type="ARBA" id="ARBA00004123"/>
    </source>
</evidence>
<dbReference type="GO" id="GO:0071037">
    <property type="term" value="P:nuclear polyadenylation-dependent snRNA catabolic process"/>
    <property type="evidence" value="ECO:0007669"/>
    <property type="project" value="TreeGrafter"/>
</dbReference>
<keyword evidence="13" id="KW-1185">Reference proteome</keyword>
<dbReference type="SMART" id="SM00343">
    <property type="entry name" value="ZnF_C2HC"/>
    <property type="match status" value="3"/>
</dbReference>
<dbReference type="SUPFAM" id="SSF57756">
    <property type="entry name" value="Retrovirus zinc finger-like domains"/>
    <property type="match status" value="1"/>
</dbReference>
<dbReference type="GO" id="GO:0003723">
    <property type="term" value="F:RNA binding"/>
    <property type="evidence" value="ECO:0007669"/>
    <property type="project" value="TreeGrafter"/>
</dbReference>
<feature type="region of interest" description="Disordered" evidence="10">
    <location>
        <begin position="109"/>
        <end position="149"/>
    </location>
</feature>
<evidence type="ECO:0000259" key="11">
    <source>
        <dbReference type="PROSITE" id="PS50158"/>
    </source>
</evidence>
<dbReference type="InterPro" id="IPR001878">
    <property type="entry name" value="Znf_CCHC"/>
</dbReference>
<dbReference type="InterPro" id="IPR051644">
    <property type="entry name" value="TRAMP_AT-DNA-binding"/>
</dbReference>
<evidence type="ECO:0000256" key="6">
    <source>
        <dbReference type="ARBA" id="ARBA00023242"/>
    </source>
</evidence>
<dbReference type="PANTHER" id="PTHR46543:SF1">
    <property type="entry name" value="ZINC FINGER CCHC DOMAIN-CONTAINING PROTEIN 7"/>
    <property type="match status" value="1"/>
</dbReference>
<keyword evidence="4 9" id="KW-0863">Zinc-finger</keyword>
<accession>A0A9J7ZAG0</accession>
<dbReference type="Pfam" id="PF00098">
    <property type="entry name" value="zf-CCHC"/>
    <property type="match status" value="1"/>
</dbReference>
<dbReference type="InterPro" id="IPR036875">
    <property type="entry name" value="Znf_CCHC_sf"/>
</dbReference>
<dbReference type="GO" id="GO:0031499">
    <property type="term" value="C:TRAMP complex"/>
    <property type="evidence" value="ECO:0007669"/>
    <property type="project" value="TreeGrafter"/>
</dbReference>
<organism evidence="12 13">
    <name type="scientific">Cyprinus carpio carpio</name>
    <dbReference type="NCBI Taxonomy" id="630221"/>
    <lineage>
        <taxon>Eukaryota</taxon>
        <taxon>Metazoa</taxon>
        <taxon>Chordata</taxon>
        <taxon>Craniata</taxon>
        <taxon>Vertebrata</taxon>
        <taxon>Euteleostomi</taxon>
        <taxon>Actinopterygii</taxon>
        <taxon>Neopterygii</taxon>
        <taxon>Teleostei</taxon>
        <taxon>Ostariophysi</taxon>
        <taxon>Cypriniformes</taxon>
        <taxon>Cyprinidae</taxon>
        <taxon>Cyprininae</taxon>
        <taxon>Cyprinus</taxon>
    </lineage>
</organism>
<evidence type="ECO:0000256" key="4">
    <source>
        <dbReference type="ARBA" id="ARBA00022771"/>
    </source>
</evidence>
<evidence type="ECO:0000256" key="2">
    <source>
        <dbReference type="ARBA" id="ARBA00022723"/>
    </source>
</evidence>
<protein>
    <recommendedName>
        <fullName evidence="7">Zinc finger CCHC domain-containing protein 7</fullName>
    </recommendedName>
    <alternativeName>
        <fullName evidence="8">TRAMP-like complex RNA-binding factor ZCCHC7</fullName>
    </alternativeName>
</protein>
<dbReference type="GO" id="GO:0071035">
    <property type="term" value="P:nuclear polyadenylation-dependent rRNA catabolic process"/>
    <property type="evidence" value="ECO:0007669"/>
    <property type="project" value="TreeGrafter"/>
</dbReference>
<dbReference type="AlphaFoldDB" id="A0A9J7ZAG0"/>
<keyword evidence="6" id="KW-0539">Nucleus</keyword>
<dbReference type="GO" id="GO:0071038">
    <property type="term" value="P:TRAMP-dependent tRNA surveillance pathway"/>
    <property type="evidence" value="ECO:0007669"/>
    <property type="project" value="TreeGrafter"/>
</dbReference>
<evidence type="ECO:0000256" key="3">
    <source>
        <dbReference type="ARBA" id="ARBA00022737"/>
    </source>
</evidence>
<keyword evidence="5" id="KW-0862">Zinc</keyword>
<evidence type="ECO:0000256" key="5">
    <source>
        <dbReference type="ARBA" id="ARBA00022833"/>
    </source>
</evidence>
<keyword evidence="2" id="KW-0479">Metal-binding</keyword>
<evidence type="ECO:0000256" key="9">
    <source>
        <dbReference type="PROSITE-ProRule" id="PRU00047"/>
    </source>
</evidence>
<reference evidence="12" key="1">
    <citation type="submission" date="2025-08" db="UniProtKB">
        <authorList>
            <consortium name="Ensembl"/>
        </authorList>
    </citation>
    <scope>IDENTIFICATION</scope>
</reference>
<feature type="compositionally biased region" description="Basic and acidic residues" evidence="10">
    <location>
        <begin position="121"/>
        <end position="133"/>
    </location>
</feature>
<evidence type="ECO:0000256" key="7">
    <source>
        <dbReference type="ARBA" id="ARBA00041190"/>
    </source>
</evidence>
<dbReference type="PROSITE" id="PS50158">
    <property type="entry name" value="ZF_CCHC"/>
    <property type="match status" value="1"/>
</dbReference>
<dbReference type="GO" id="GO:0071036">
    <property type="term" value="P:nuclear polyadenylation-dependent snoRNA catabolic process"/>
    <property type="evidence" value="ECO:0007669"/>
    <property type="project" value="TreeGrafter"/>
</dbReference>
<dbReference type="GO" id="GO:0008270">
    <property type="term" value="F:zinc ion binding"/>
    <property type="evidence" value="ECO:0007669"/>
    <property type="project" value="UniProtKB-KW"/>
</dbReference>
<comment type="subcellular location">
    <subcellularLocation>
        <location evidence="1">Nucleus</location>
    </subcellularLocation>
</comment>
<dbReference type="Gene3D" id="4.10.60.10">
    <property type="entry name" value="Zinc finger, CCHC-type"/>
    <property type="match status" value="1"/>
</dbReference>
<sequence length="149" mass="16624">AQICNKGVGARRVSNRYYIEKSITCHNCSKSGHLSKNCPRAKKVPCCSLCGLRGHLLRTCPNRHCSNCSLPGHTYDDCLERAYWHKCCRRCGMTGHFCDTDASQAVSGTHAPLVTPNNNPTERDRNGGGRETSRNVTFRNGRRDERGEL</sequence>
<dbReference type="Proteomes" id="UP001108240">
    <property type="component" value="Unplaced"/>
</dbReference>
<feature type="domain" description="CCHC-type" evidence="11">
    <location>
        <begin position="25"/>
        <end position="40"/>
    </location>
</feature>
<evidence type="ECO:0000313" key="13">
    <source>
        <dbReference type="Proteomes" id="UP001108240"/>
    </source>
</evidence>
<evidence type="ECO:0000256" key="8">
    <source>
        <dbReference type="ARBA" id="ARBA00043023"/>
    </source>
</evidence>
<dbReference type="Ensembl" id="ENSCCRT00000137202.1">
    <property type="protein sequence ID" value="ENSCCRP00000128068.1"/>
    <property type="gene ID" value="ENSCCRG00000075970.1"/>
</dbReference>
<dbReference type="GO" id="GO:0071039">
    <property type="term" value="P:nuclear polyadenylation-dependent CUT catabolic process"/>
    <property type="evidence" value="ECO:0007669"/>
    <property type="project" value="TreeGrafter"/>
</dbReference>
<dbReference type="GeneTree" id="ENSGT00940000169057"/>
<name>A0A9J7ZAG0_CYPCA</name>
<proteinExistence type="predicted"/>
<dbReference type="GO" id="GO:0071031">
    <property type="term" value="P:nuclear mRNA surveillance of mRNA 3'-end processing"/>
    <property type="evidence" value="ECO:0007669"/>
    <property type="project" value="TreeGrafter"/>
</dbReference>
<dbReference type="PANTHER" id="PTHR46543">
    <property type="entry name" value="ZINC FINGER CCHC DOMAIN-CONTAINING PROTEIN 7"/>
    <property type="match status" value="1"/>
</dbReference>
<evidence type="ECO:0000313" key="12">
    <source>
        <dbReference type="Ensembl" id="ENSCCRP00000128068.1"/>
    </source>
</evidence>